<dbReference type="Proteomes" id="UP001210925">
    <property type="component" value="Unassembled WGS sequence"/>
</dbReference>
<dbReference type="PANTHER" id="PTHR14490:SF5">
    <property type="entry name" value="PROTEIN KRI1 HOMOLOG"/>
    <property type="match status" value="1"/>
</dbReference>
<feature type="compositionally biased region" description="Polar residues" evidence="2">
    <location>
        <begin position="505"/>
        <end position="514"/>
    </location>
</feature>
<comment type="similarity">
    <text evidence="1">Belongs to the KRI1 family.</text>
</comment>
<feature type="compositionally biased region" description="Basic and acidic residues" evidence="2">
    <location>
        <begin position="242"/>
        <end position="254"/>
    </location>
</feature>
<feature type="compositionally biased region" description="Basic and acidic residues" evidence="2">
    <location>
        <begin position="372"/>
        <end position="381"/>
    </location>
</feature>
<dbReference type="Pfam" id="PF05178">
    <property type="entry name" value="Kri1"/>
    <property type="match status" value="1"/>
</dbReference>
<protein>
    <submittedName>
        <fullName evidence="4">KRRI-Interacting protein 1</fullName>
    </submittedName>
</protein>
<proteinExistence type="inferred from homology"/>
<feature type="compositionally biased region" description="Basic and acidic residues" evidence="2">
    <location>
        <begin position="273"/>
        <end position="287"/>
    </location>
</feature>
<dbReference type="Pfam" id="PF12936">
    <property type="entry name" value="Kri1_C"/>
    <property type="match status" value="1"/>
</dbReference>
<evidence type="ECO:0000313" key="5">
    <source>
        <dbReference type="Proteomes" id="UP001210925"/>
    </source>
</evidence>
<reference evidence="4" key="1">
    <citation type="submission" date="2020-05" db="EMBL/GenBank/DDBJ databases">
        <title>Phylogenomic resolution of chytrid fungi.</title>
        <authorList>
            <person name="Stajich J.E."/>
            <person name="Amses K."/>
            <person name="Simmons R."/>
            <person name="Seto K."/>
            <person name="Myers J."/>
            <person name="Bonds A."/>
            <person name="Quandt C.A."/>
            <person name="Barry K."/>
            <person name="Liu P."/>
            <person name="Grigoriev I."/>
            <person name="Longcore J.E."/>
            <person name="James T.Y."/>
        </authorList>
    </citation>
    <scope>NUCLEOTIDE SEQUENCE</scope>
    <source>
        <strain evidence="4">PLAUS21</strain>
    </source>
</reference>
<feature type="domain" description="Kri1-like C-terminal" evidence="3">
    <location>
        <begin position="389"/>
        <end position="472"/>
    </location>
</feature>
<feature type="compositionally biased region" description="Acidic residues" evidence="2">
    <location>
        <begin position="41"/>
        <end position="60"/>
    </location>
</feature>
<keyword evidence="5" id="KW-1185">Reference proteome</keyword>
<evidence type="ECO:0000313" key="4">
    <source>
        <dbReference type="EMBL" id="KAJ3259563.1"/>
    </source>
</evidence>
<dbReference type="AlphaFoldDB" id="A0AAD5UM12"/>
<gene>
    <name evidence="4" type="primary">KRI1</name>
    <name evidence="4" type="ORF">HK103_002117</name>
</gene>
<feature type="region of interest" description="Disordered" evidence="2">
    <location>
        <begin position="484"/>
        <end position="514"/>
    </location>
</feature>
<sequence>MNIFEDDEEVKAEITINKSFAKKYEYNKKRQELEQLKQEYEGVDSEESSSSEDEVEDDVGELVTPEVDAQILKTISMIKAKDSKVYDPQVKFFEESELEKAKSKWEKKKTQIENKPIRLKDYQMNKLLNPVEEKMTFTEEQDAIKDELKVRAVQKDEDELKAEDEAYSQFLLKQLHKDDPDKEGWKKLSSDANIDQDQKFLMDFILNRGWVEKGANKVPTYEEITKQHLHDSTDEDDEEKMDDGADKVITHARDIPGSIRRKDNKRVLQRQSIQERKELEKQKKKEDLKRLKNLKREELANKLQQIKEMAGGDLIGLDEVDLEKEFDPNDYDNKMNQVFTEDYYSKADLKKTGKPKKPVFEDDIDISDLVPPEEKEETKTVDPKIKDDVQKYMDEHYQLDYEDIVGDLPVRFKYRKTEPENYNLTAEEILMADDKDLNEVVSLKKLAPYRSGTVKERDQIKWKNSKKKKLWEFRAKLKGKTIKKEEEKEEIKSKKEGKISKNRLDSYSTSSKKK</sequence>
<dbReference type="EMBL" id="JADGKB010000017">
    <property type="protein sequence ID" value="KAJ3259563.1"/>
    <property type="molecule type" value="Genomic_DNA"/>
</dbReference>
<dbReference type="GO" id="GO:0000447">
    <property type="term" value="P:endonucleolytic cleavage in ITS1 to separate SSU-rRNA from 5.8S rRNA and LSU-rRNA from tricistronic rRNA transcript (SSU-rRNA, 5.8S rRNA, LSU-rRNA)"/>
    <property type="evidence" value="ECO:0007669"/>
    <property type="project" value="TreeGrafter"/>
</dbReference>
<dbReference type="PANTHER" id="PTHR14490">
    <property type="entry name" value="ZINC FINGER, ZZ TYPE"/>
    <property type="match status" value="1"/>
</dbReference>
<evidence type="ECO:0000256" key="1">
    <source>
        <dbReference type="ARBA" id="ARBA00007473"/>
    </source>
</evidence>
<dbReference type="GO" id="GO:0005730">
    <property type="term" value="C:nucleolus"/>
    <property type="evidence" value="ECO:0007669"/>
    <property type="project" value="TreeGrafter"/>
</dbReference>
<feature type="region of interest" description="Disordered" evidence="2">
    <location>
        <begin position="350"/>
        <end position="381"/>
    </location>
</feature>
<feature type="region of interest" description="Disordered" evidence="2">
    <location>
        <begin position="227"/>
        <end position="287"/>
    </location>
</feature>
<feature type="region of interest" description="Disordered" evidence="2">
    <location>
        <begin position="37"/>
        <end position="62"/>
    </location>
</feature>
<comment type="caution">
    <text evidence="4">The sequence shown here is derived from an EMBL/GenBank/DDBJ whole genome shotgun (WGS) entry which is preliminary data.</text>
</comment>
<dbReference type="InterPro" id="IPR018034">
    <property type="entry name" value="Kri1"/>
</dbReference>
<feature type="compositionally biased region" description="Basic and acidic residues" evidence="2">
    <location>
        <begin position="484"/>
        <end position="504"/>
    </location>
</feature>
<organism evidence="4 5">
    <name type="scientific">Boothiomyces macroporosus</name>
    <dbReference type="NCBI Taxonomy" id="261099"/>
    <lineage>
        <taxon>Eukaryota</taxon>
        <taxon>Fungi</taxon>
        <taxon>Fungi incertae sedis</taxon>
        <taxon>Chytridiomycota</taxon>
        <taxon>Chytridiomycota incertae sedis</taxon>
        <taxon>Chytridiomycetes</taxon>
        <taxon>Rhizophydiales</taxon>
        <taxon>Terramycetaceae</taxon>
        <taxon>Boothiomyces</taxon>
    </lineage>
</organism>
<evidence type="ECO:0000256" key="2">
    <source>
        <dbReference type="SAM" id="MobiDB-lite"/>
    </source>
</evidence>
<name>A0AAD5UM12_9FUNG</name>
<evidence type="ECO:0000259" key="3">
    <source>
        <dbReference type="Pfam" id="PF12936"/>
    </source>
</evidence>
<dbReference type="GO" id="GO:0030686">
    <property type="term" value="C:90S preribosome"/>
    <property type="evidence" value="ECO:0007669"/>
    <property type="project" value="TreeGrafter"/>
</dbReference>
<accession>A0AAD5UM12</accession>
<dbReference type="InterPro" id="IPR024626">
    <property type="entry name" value="Kri1-like_C"/>
</dbReference>